<evidence type="ECO:0008006" key="3">
    <source>
        <dbReference type="Google" id="ProtNLM"/>
    </source>
</evidence>
<proteinExistence type="predicted"/>
<dbReference type="EMBL" id="MSDO01000020">
    <property type="protein sequence ID" value="OLO03647.1"/>
    <property type="molecule type" value="Genomic_DNA"/>
</dbReference>
<keyword evidence="2" id="KW-1185">Reference proteome</keyword>
<name>A0A1Q8SQH5_9GAMM</name>
<dbReference type="InterPro" id="IPR021466">
    <property type="entry name" value="Put_rhamnosyl_transferase"/>
</dbReference>
<accession>A0A1Q8SQH5</accession>
<organism evidence="1 2">
    <name type="scientific">Salinicola socius</name>
    <dbReference type="NCBI Taxonomy" id="404433"/>
    <lineage>
        <taxon>Bacteria</taxon>
        <taxon>Pseudomonadati</taxon>
        <taxon>Pseudomonadota</taxon>
        <taxon>Gammaproteobacteria</taxon>
        <taxon>Oceanospirillales</taxon>
        <taxon>Halomonadaceae</taxon>
        <taxon>Salinicola</taxon>
    </lineage>
</organism>
<dbReference type="Pfam" id="PF11316">
    <property type="entry name" value="Rhamno_transf"/>
    <property type="match status" value="1"/>
</dbReference>
<comment type="caution">
    <text evidence="1">The sequence shown here is derived from an EMBL/GenBank/DDBJ whole genome shotgun (WGS) entry which is preliminary data.</text>
</comment>
<dbReference type="STRING" id="404433.BTW07_13760"/>
<dbReference type="Proteomes" id="UP000186878">
    <property type="component" value="Unassembled WGS sequence"/>
</dbReference>
<evidence type="ECO:0000313" key="1">
    <source>
        <dbReference type="EMBL" id="OLO03647.1"/>
    </source>
</evidence>
<gene>
    <name evidence="1" type="ORF">BTW07_13760</name>
</gene>
<protein>
    <recommendedName>
        <fullName evidence="3">Rhamnosyl transferase</fullName>
    </recommendedName>
</protein>
<reference evidence="1 2" key="1">
    <citation type="submission" date="2016-12" db="EMBL/GenBank/DDBJ databases">
        <title>Draft genome sequences of strains Salinicola socius SMB35, Salinicola sp. MH3R3-1 and Chromohalobacter sp. SMB17 from the Verkhnekamsk potash mining region of Russia.</title>
        <authorList>
            <person name="Mavrodi D.V."/>
            <person name="Olsson B.E."/>
            <person name="Korsakova E.S."/>
            <person name="Pyankova A."/>
            <person name="Mavrodi O.V."/>
            <person name="Plotnikova E.G."/>
        </authorList>
    </citation>
    <scope>NUCLEOTIDE SEQUENCE [LARGE SCALE GENOMIC DNA]</scope>
    <source>
        <strain evidence="1 2">SMB35</strain>
    </source>
</reference>
<evidence type="ECO:0000313" key="2">
    <source>
        <dbReference type="Proteomes" id="UP000186878"/>
    </source>
</evidence>
<dbReference type="AlphaFoldDB" id="A0A1Q8SQH5"/>
<sequence>MEKTIVGIVRFSVLSNFKNYFKKADEISFEDYAEMILADKRLEHRFNLFENITLPSLHAQEYQNFLIYVVCSSRLPDIYRRRLQALGEKFSFLRPVYYPEHDFRMKQASADILSEINTNQAFATFRLDDDDALRYDFTRRLSRFVKPRNRKLAVSFCKGYIVDIINRNECKVEEVLYPNTGAGIAVIGSESYKKTIFDVSEKHKRMHIRLPVITDGRQPAYAITTHGENDTGEGRTAQSESVTMAQMQDVLRQAGFFTTMSNLSSINNDEESL</sequence>